<comment type="catalytic activity">
    <reaction evidence="9">
        <text>S-methyl-5'-thioadenosine + phosphate = 5-(methylsulfanyl)-alpha-D-ribose 1-phosphate + adenine</text>
        <dbReference type="Rhea" id="RHEA:11852"/>
        <dbReference type="ChEBI" id="CHEBI:16708"/>
        <dbReference type="ChEBI" id="CHEBI:17509"/>
        <dbReference type="ChEBI" id="CHEBI:43474"/>
        <dbReference type="ChEBI" id="CHEBI:58533"/>
        <dbReference type="EC" id="2.4.2.28"/>
    </reaction>
    <physiologicalReaction direction="left-to-right" evidence="9">
        <dbReference type="Rhea" id="RHEA:11853"/>
    </physiologicalReaction>
</comment>
<dbReference type="InterPro" id="IPR003730">
    <property type="entry name" value="Cu_polyphenol_OxRdtase"/>
</dbReference>
<organism evidence="11 12">
    <name type="scientific">Nitrospira tepida</name>
    <dbReference type="NCBI Taxonomy" id="2973512"/>
    <lineage>
        <taxon>Bacteria</taxon>
        <taxon>Pseudomonadati</taxon>
        <taxon>Nitrospirota</taxon>
        <taxon>Nitrospiria</taxon>
        <taxon>Nitrospirales</taxon>
        <taxon>Nitrospiraceae</taxon>
        <taxon>Nitrospira</taxon>
    </lineage>
</organism>
<keyword evidence="3" id="KW-0808">Transferase</keyword>
<protein>
    <recommendedName>
        <fullName evidence="10">Purine nucleoside phosphorylase</fullName>
    </recommendedName>
</protein>
<dbReference type="Proteomes" id="UP001179121">
    <property type="component" value="Chromosome"/>
</dbReference>
<name>A0AA86MXB8_9BACT</name>
<dbReference type="PANTHER" id="PTHR30616">
    <property type="entry name" value="UNCHARACTERIZED PROTEIN YFIH"/>
    <property type="match status" value="1"/>
</dbReference>
<keyword evidence="12" id="KW-1185">Reference proteome</keyword>
<dbReference type="GO" id="GO:0016787">
    <property type="term" value="F:hydrolase activity"/>
    <property type="evidence" value="ECO:0007669"/>
    <property type="project" value="UniProtKB-KW"/>
</dbReference>
<evidence type="ECO:0000256" key="8">
    <source>
        <dbReference type="ARBA" id="ARBA00048968"/>
    </source>
</evidence>
<dbReference type="KEGG" id="nti:DNFV4_01037"/>
<comment type="catalytic activity">
    <reaction evidence="1">
        <text>inosine + phosphate = alpha-D-ribose 1-phosphate + hypoxanthine</text>
        <dbReference type="Rhea" id="RHEA:27646"/>
        <dbReference type="ChEBI" id="CHEBI:17368"/>
        <dbReference type="ChEBI" id="CHEBI:17596"/>
        <dbReference type="ChEBI" id="CHEBI:43474"/>
        <dbReference type="ChEBI" id="CHEBI:57720"/>
        <dbReference type="EC" id="2.4.2.1"/>
    </reaction>
    <physiologicalReaction direction="left-to-right" evidence="1">
        <dbReference type="Rhea" id="RHEA:27647"/>
    </physiologicalReaction>
</comment>
<evidence type="ECO:0000256" key="4">
    <source>
        <dbReference type="ARBA" id="ARBA00022723"/>
    </source>
</evidence>
<dbReference type="SUPFAM" id="SSF64438">
    <property type="entry name" value="CNF1/YfiH-like putative cysteine hydrolases"/>
    <property type="match status" value="1"/>
</dbReference>
<evidence type="ECO:0000256" key="9">
    <source>
        <dbReference type="ARBA" id="ARBA00049893"/>
    </source>
</evidence>
<dbReference type="RefSeq" id="WP_289267592.1">
    <property type="nucleotide sequence ID" value="NZ_OX365700.1"/>
</dbReference>
<reference evidence="11" key="1">
    <citation type="submission" date="2022-10" db="EMBL/GenBank/DDBJ databases">
        <authorList>
            <person name="Koch H."/>
        </authorList>
    </citation>
    <scope>NUCLEOTIDE SEQUENCE</scope>
    <source>
        <strain evidence="11">DNF</strain>
    </source>
</reference>
<evidence type="ECO:0000256" key="2">
    <source>
        <dbReference type="ARBA" id="ARBA00007353"/>
    </source>
</evidence>
<comment type="similarity">
    <text evidence="2 10">Belongs to the purine nucleoside phosphorylase YfiH/LACC1 family.</text>
</comment>
<evidence type="ECO:0000313" key="11">
    <source>
        <dbReference type="EMBL" id="CAI4030609.1"/>
    </source>
</evidence>
<dbReference type="AlphaFoldDB" id="A0AA86MXB8"/>
<sequence>MNRTSIITLSSFASNGDGLHHFFGTRHAAQLPPGEHGNRDVERTGQYLAQEAQSRPDGVVADLAGECRFVAARQVHGTDVLVVGELVPSRELLEQGWDALITDEPGLCLTIKTADCVPVLLFDPVRRVIAAIHAGWRGTLAQIVPKTIGAMREQYGSRVDVIRVAIGPSAASCCYEVDEPVLSRLREVFPAWSLVLREVGDNRAKLDLRQVIRRQAEGAGVRVESISAADHCTICEPDLFYSYRREGSVRGTMISGIALTAR</sequence>
<keyword evidence="6" id="KW-0862">Zinc</keyword>
<dbReference type="PANTHER" id="PTHR30616:SF2">
    <property type="entry name" value="PURINE NUCLEOSIDE PHOSPHORYLASE LACC1"/>
    <property type="match status" value="1"/>
</dbReference>
<dbReference type="InterPro" id="IPR038371">
    <property type="entry name" value="Cu_polyphenol_OxRdtase_sf"/>
</dbReference>
<proteinExistence type="inferred from homology"/>
<dbReference type="GO" id="GO:0005507">
    <property type="term" value="F:copper ion binding"/>
    <property type="evidence" value="ECO:0007669"/>
    <property type="project" value="TreeGrafter"/>
</dbReference>
<comment type="catalytic activity">
    <reaction evidence="7">
        <text>adenosine + H2O + H(+) = inosine + NH4(+)</text>
        <dbReference type="Rhea" id="RHEA:24408"/>
        <dbReference type="ChEBI" id="CHEBI:15377"/>
        <dbReference type="ChEBI" id="CHEBI:15378"/>
        <dbReference type="ChEBI" id="CHEBI:16335"/>
        <dbReference type="ChEBI" id="CHEBI:17596"/>
        <dbReference type="ChEBI" id="CHEBI:28938"/>
        <dbReference type="EC" id="3.5.4.4"/>
    </reaction>
    <physiologicalReaction direction="left-to-right" evidence="7">
        <dbReference type="Rhea" id="RHEA:24409"/>
    </physiologicalReaction>
</comment>
<evidence type="ECO:0000256" key="3">
    <source>
        <dbReference type="ARBA" id="ARBA00022679"/>
    </source>
</evidence>
<comment type="catalytic activity">
    <reaction evidence="8">
        <text>adenosine + phosphate = alpha-D-ribose 1-phosphate + adenine</text>
        <dbReference type="Rhea" id="RHEA:27642"/>
        <dbReference type="ChEBI" id="CHEBI:16335"/>
        <dbReference type="ChEBI" id="CHEBI:16708"/>
        <dbReference type="ChEBI" id="CHEBI:43474"/>
        <dbReference type="ChEBI" id="CHEBI:57720"/>
        <dbReference type="EC" id="2.4.2.1"/>
    </reaction>
    <physiologicalReaction direction="left-to-right" evidence="8">
        <dbReference type="Rhea" id="RHEA:27643"/>
    </physiologicalReaction>
</comment>
<accession>A0AA86MXB8</accession>
<evidence type="ECO:0000256" key="7">
    <source>
        <dbReference type="ARBA" id="ARBA00047989"/>
    </source>
</evidence>
<dbReference type="EMBL" id="OX365700">
    <property type="protein sequence ID" value="CAI4030609.1"/>
    <property type="molecule type" value="Genomic_DNA"/>
</dbReference>
<evidence type="ECO:0000256" key="5">
    <source>
        <dbReference type="ARBA" id="ARBA00022801"/>
    </source>
</evidence>
<gene>
    <name evidence="11" type="ORF">DNFV4_01037</name>
</gene>
<evidence type="ECO:0000256" key="1">
    <source>
        <dbReference type="ARBA" id="ARBA00000553"/>
    </source>
</evidence>
<evidence type="ECO:0000313" key="12">
    <source>
        <dbReference type="Proteomes" id="UP001179121"/>
    </source>
</evidence>
<dbReference type="Pfam" id="PF02578">
    <property type="entry name" value="Cu-oxidase_4"/>
    <property type="match status" value="1"/>
</dbReference>
<dbReference type="InterPro" id="IPR011324">
    <property type="entry name" value="Cytotoxic_necrot_fac-like_cat"/>
</dbReference>
<dbReference type="NCBIfam" id="TIGR00726">
    <property type="entry name" value="peptidoglycan editing factor PgeF"/>
    <property type="match status" value="1"/>
</dbReference>
<dbReference type="Gene3D" id="3.60.140.10">
    <property type="entry name" value="CNF1/YfiH-like putative cysteine hydrolases"/>
    <property type="match status" value="1"/>
</dbReference>
<keyword evidence="4" id="KW-0479">Metal-binding</keyword>
<dbReference type="CDD" id="cd16833">
    <property type="entry name" value="YfiH"/>
    <property type="match status" value="1"/>
</dbReference>
<evidence type="ECO:0000256" key="10">
    <source>
        <dbReference type="RuleBase" id="RU361274"/>
    </source>
</evidence>
<dbReference type="GO" id="GO:0017061">
    <property type="term" value="F:S-methyl-5-thioadenosine phosphorylase activity"/>
    <property type="evidence" value="ECO:0007669"/>
    <property type="project" value="UniProtKB-EC"/>
</dbReference>
<evidence type="ECO:0000256" key="6">
    <source>
        <dbReference type="ARBA" id="ARBA00022833"/>
    </source>
</evidence>
<keyword evidence="5" id="KW-0378">Hydrolase</keyword>